<sequence>MSRTTEKGRIGRLSFSCIFGKHERKTTGNLVVCLTQVDGYADPMVYSFKSFPIRKLIHHSSSRLKPKEEFVWHEIKDAFDACTPHYFAMSLIHTGGLVYVVGGVKADEEERHLYEPGRLPREFSCISLSTPLGNSRAEIKCPMHGAKYFPLIEEIDGCIYVLSGPLPSYGSPDIIDIGFEVYYPSEDRWADLPIPPFLKKGSYSIMFRGFFSYVVIGSRLCVSTGEYACAFDTVQWEWEACELFSDFPIQPAEHFVRHLDGCGPPFPFEKKAILYKDNIFLCIMPAVHLPVCLFQICDGKAVKMPLLLDGIPNGGAVDLVDLGNDYFAVMLFEYETEGQAEDLTIVTFKLLSERGGDGALSCALKKTEQKKKSLFSWMMSTGISCSYVPMFGETDYDPGRYISHISFDEQLDALGRAVDAGKIRYIGLSNETPYGVMKFLEIAQKQPHYPRIVSLQNLCNLLWRGFFFKNAYNLLCRNFDFGMAECCHHESHILKLLKNTTSTRCLLQLPLFFDTLLLQVPFLELQQCDKSKRFSMPAVSI</sequence>
<evidence type="ECO:0000259" key="1">
    <source>
        <dbReference type="Pfam" id="PF00248"/>
    </source>
</evidence>
<keyword evidence="2" id="KW-1185">Reference proteome</keyword>
<dbReference type="Gene3D" id="3.20.20.100">
    <property type="entry name" value="NADP-dependent oxidoreductase domain"/>
    <property type="match status" value="1"/>
</dbReference>
<dbReference type="InterPro" id="IPR015915">
    <property type="entry name" value="Kelch-typ_b-propeller"/>
</dbReference>
<dbReference type="GeneID" id="113697202"/>
<dbReference type="PANTHER" id="PTHR43147:SF2">
    <property type="entry name" value="NADP-DEPENDENT OXIDOREDUCTASE DOMAIN-CONTAINING PROTEIN"/>
    <property type="match status" value="1"/>
</dbReference>
<dbReference type="SUPFAM" id="SSF117281">
    <property type="entry name" value="Kelch motif"/>
    <property type="match status" value="1"/>
</dbReference>
<dbReference type="Proteomes" id="UP001652660">
    <property type="component" value="Chromosome 6e"/>
</dbReference>
<evidence type="ECO:0000313" key="3">
    <source>
        <dbReference type="RefSeq" id="XP_027072512.1"/>
    </source>
</evidence>
<proteinExistence type="predicted"/>
<dbReference type="OrthoDB" id="1166520at2759"/>
<dbReference type="Pfam" id="PF00248">
    <property type="entry name" value="Aldo_ket_red"/>
    <property type="match status" value="1"/>
</dbReference>
<name>A0A6P6T3F0_COFAR</name>
<organism evidence="2 3">
    <name type="scientific">Coffea arabica</name>
    <name type="common">Arabian coffee</name>
    <dbReference type="NCBI Taxonomy" id="13443"/>
    <lineage>
        <taxon>Eukaryota</taxon>
        <taxon>Viridiplantae</taxon>
        <taxon>Streptophyta</taxon>
        <taxon>Embryophyta</taxon>
        <taxon>Tracheophyta</taxon>
        <taxon>Spermatophyta</taxon>
        <taxon>Magnoliopsida</taxon>
        <taxon>eudicotyledons</taxon>
        <taxon>Gunneridae</taxon>
        <taxon>Pentapetalae</taxon>
        <taxon>asterids</taxon>
        <taxon>lamiids</taxon>
        <taxon>Gentianales</taxon>
        <taxon>Rubiaceae</taxon>
        <taxon>Ixoroideae</taxon>
        <taxon>Gardenieae complex</taxon>
        <taxon>Bertiereae - Coffeeae clade</taxon>
        <taxon>Coffeeae</taxon>
        <taxon>Coffea</taxon>
    </lineage>
</organism>
<dbReference type="Pfam" id="PF07893">
    <property type="entry name" value="DUF1668"/>
    <property type="match status" value="1"/>
</dbReference>
<accession>A0A6P6T3F0</accession>
<dbReference type="RefSeq" id="XP_027072512.1">
    <property type="nucleotide sequence ID" value="XM_027216711.2"/>
</dbReference>
<dbReference type="SUPFAM" id="SSF51430">
    <property type="entry name" value="NAD(P)-linked oxidoreductase"/>
    <property type="match status" value="1"/>
</dbReference>
<gene>
    <name evidence="3" type="primary">LOC113697202</name>
</gene>
<dbReference type="AlphaFoldDB" id="A0A6P6T3F0"/>
<dbReference type="InterPro" id="IPR012871">
    <property type="entry name" value="DUF1668_ORYSA"/>
</dbReference>
<dbReference type="InterPro" id="IPR036812">
    <property type="entry name" value="NAD(P)_OxRdtase_dom_sf"/>
</dbReference>
<reference evidence="3" key="2">
    <citation type="submission" date="2025-08" db="UniProtKB">
        <authorList>
            <consortium name="RefSeq"/>
        </authorList>
    </citation>
    <scope>IDENTIFICATION</scope>
    <source>
        <tissue evidence="3">Leaves</tissue>
    </source>
</reference>
<reference evidence="2" key="1">
    <citation type="journal article" date="2025" name="Foods">
        <title>Unveiling the Microbial Signatures of Arabica Coffee Cherries: Insights into Ripeness Specific Diversity, Functional Traits, and Implications for Quality and Safety.</title>
        <authorList>
            <consortium name="RefSeq"/>
            <person name="Tenea G.N."/>
            <person name="Cifuentes V."/>
            <person name="Reyes P."/>
            <person name="Cevallos-Vallejos M."/>
        </authorList>
    </citation>
    <scope>NUCLEOTIDE SEQUENCE [LARGE SCALE GENOMIC DNA]</scope>
</reference>
<dbReference type="Gene3D" id="2.120.10.80">
    <property type="entry name" value="Kelch-type beta propeller"/>
    <property type="match status" value="1"/>
</dbReference>
<feature type="domain" description="NADP-dependent oxidoreductase" evidence="1">
    <location>
        <begin position="407"/>
        <end position="462"/>
    </location>
</feature>
<dbReference type="PANTHER" id="PTHR43147">
    <property type="entry name" value="PROTEIN TAS"/>
    <property type="match status" value="1"/>
</dbReference>
<dbReference type="InterPro" id="IPR023210">
    <property type="entry name" value="NADP_OxRdtase_dom"/>
</dbReference>
<evidence type="ECO:0000313" key="2">
    <source>
        <dbReference type="Proteomes" id="UP001652660"/>
    </source>
</evidence>
<protein>
    <submittedName>
        <fullName evidence="3">Uncharacterized protein isoform X1</fullName>
    </submittedName>
</protein>